<dbReference type="InterPro" id="IPR023584">
    <property type="entry name" value="Ribosome_recyc_fac_dom"/>
</dbReference>
<dbReference type="Pfam" id="PF01765">
    <property type="entry name" value="RRF"/>
    <property type="match status" value="1"/>
</dbReference>
<sequence>MSLRLSMQKTSLSTAAATSRLSIRCARCRVRSPISTQKPARLLAPAATRPFSASSIAFKKSGKNNRGKEKVDNNPRDDRASREAAAVEAFDFSDLESQILKAIEHLTHELSQLRAGGRFNPEKLEALKVTIQDGESKRTERVKDLAQVIAKGRNVQILAHDKSFVKPINSAILTSSLNLTPHGPTPDQPTKLTIQVPPPTGESRQKALEETKKAEEVALGKIREARGKHQKKLRAMAISETLRPDDLQKAQKLMDEVAKRGNEDVKKVVNDARKVLESA</sequence>
<proteinExistence type="inferred from homology"/>
<keyword evidence="2" id="KW-0648">Protein biosynthesis</keyword>
<dbReference type="HOGENOM" id="CLU_057161_1_0_1"/>
<dbReference type="PANTHER" id="PTHR20982:SF3">
    <property type="entry name" value="MITOCHONDRIAL RIBOSOME RECYCLING FACTOR PSEUDO 1"/>
    <property type="match status" value="1"/>
</dbReference>
<dbReference type="Proteomes" id="UP000053259">
    <property type="component" value="Unassembled WGS sequence"/>
</dbReference>
<dbReference type="PANTHER" id="PTHR20982">
    <property type="entry name" value="RIBOSOME RECYCLING FACTOR"/>
    <property type="match status" value="1"/>
</dbReference>
<evidence type="ECO:0000313" key="6">
    <source>
        <dbReference type="EMBL" id="KIW02073.1"/>
    </source>
</evidence>
<comment type="function">
    <text evidence="3">Necessary for protein synthesis in mitochondria. Functions as a ribosome recycling factor in mitochondria.</text>
</comment>
<feature type="region of interest" description="Disordered" evidence="4">
    <location>
        <begin position="54"/>
        <end position="80"/>
    </location>
</feature>
<dbReference type="EMBL" id="KN847551">
    <property type="protein sequence ID" value="KIW02073.1"/>
    <property type="molecule type" value="Genomic_DNA"/>
</dbReference>
<evidence type="ECO:0000256" key="1">
    <source>
        <dbReference type="ARBA" id="ARBA00005912"/>
    </source>
</evidence>
<dbReference type="SUPFAM" id="SSF55194">
    <property type="entry name" value="Ribosome recycling factor, RRF"/>
    <property type="match status" value="1"/>
</dbReference>
<dbReference type="InterPro" id="IPR002661">
    <property type="entry name" value="Ribosome_recyc_fac"/>
</dbReference>
<evidence type="ECO:0000256" key="3">
    <source>
        <dbReference type="ARBA" id="ARBA00024909"/>
    </source>
</evidence>
<evidence type="ECO:0000259" key="5">
    <source>
        <dbReference type="Pfam" id="PF01765"/>
    </source>
</evidence>
<dbReference type="VEuPathDB" id="FungiDB:PV09_06568"/>
<reference evidence="6 7" key="1">
    <citation type="submission" date="2015-01" db="EMBL/GenBank/DDBJ databases">
        <title>The Genome Sequence of Ochroconis gallopava CBS43764.</title>
        <authorList>
            <consortium name="The Broad Institute Genomics Platform"/>
            <person name="Cuomo C."/>
            <person name="de Hoog S."/>
            <person name="Gorbushina A."/>
            <person name="Stielow B."/>
            <person name="Teixiera M."/>
            <person name="Abouelleil A."/>
            <person name="Chapman S.B."/>
            <person name="Priest M."/>
            <person name="Young S.K."/>
            <person name="Wortman J."/>
            <person name="Nusbaum C."/>
            <person name="Birren B."/>
        </authorList>
    </citation>
    <scope>NUCLEOTIDE SEQUENCE [LARGE SCALE GENOMIC DNA]</scope>
    <source>
        <strain evidence="6 7">CBS 43764</strain>
    </source>
</reference>
<feature type="region of interest" description="Disordered" evidence="4">
    <location>
        <begin position="179"/>
        <end position="203"/>
    </location>
</feature>
<dbReference type="FunCoup" id="A0A0D2A5S7">
    <property type="interactions" value="73"/>
</dbReference>
<protein>
    <recommendedName>
        <fullName evidence="5">Ribosome recycling factor domain-containing protein</fullName>
    </recommendedName>
</protein>
<dbReference type="RefSeq" id="XP_016211942.1">
    <property type="nucleotide sequence ID" value="XM_016360230.1"/>
</dbReference>
<dbReference type="GO" id="GO:0005739">
    <property type="term" value="C:mitochondrion"/>
    <property type="evidence" value="ECO:0007669"/>
    <property type="project" value="TreeGrafter"/>
</dbReference>
<dbReference type="InterPro" id="IPR036191">
    <property type="entry name" value="RRF_sf"/>
</dbReference>
<dbReference type="GeneID" id="27314541"/>
<evidence type="ECO:0000313" key="7">
    <source>
        <dbReference type="Proteomes" id="UP000053259"/>
    </source>
</evidence>
<accession>A0A0D2A5S7</accession>
<keyword evidence="7" id="KW-1185">Reference proteome</keyword>
<dbReference type="OrthoDB" id="407355at2759"/>
<dbReference type="Gene3D" id="3.30.1360.40">
    <property type="match status" value="1"/>
</dbReference>
<evidence type="ECO:0000256" key="2">
    <source>
        <dbReference type="ARBA" id="ARBA00022917"/>
    </source>
</evidence>
<dbReference type="Gene3D" id="1.10.132.20">
    <property type="entry name" value="Ribosome-recycling factor"/>
    <property type="match status" value="1"/>
</dbReference>
<comment type="similarity">
    <text evidence="1">Belongs to the RRF family.</text>
</comment>
<dbReference type="GO" id="GO:0006412">
    <property type="term" value="P:translation"/>
    <property type="evidence" value="ECO:0007669"/>
    <property type="project" value="UniProtKB-KW"/>
</dbReference>
<dbReference type="STRING" id="253628.A0A0D2A5S7"/>
<name>A0A0D2A5S7_9PEZI</name>
<organism evidence="6 7">
    <name type="scientific">Verruconis gallopava</name>
    <dbReference type="NCBI Taxonomy" id="253628"/>
    <lineage>
        <taxon>Eukaryota</taxon>
        <taxon>Fungi</taxon>
        <taxon>Dikarya</taxon>
        <taxon>Ascomycota</taxon>
        <taxon>Pezizomycotina</taxon>
        <taxon>Dothideomycetes</taxon>
        <taxon>Pleosporomycetidae</taxon>
        <taxon>Venturiales</taxon>
        <taxon>Sympoventuriaceae</taxon>
        <taxon>Verruconis</taxon>
    </lineage>
</organism>
<evidence type="ECO:0000256" key="4">
    <source>
        <dbReference type="SAM" id="MobiDB-lite"/>
    </source>
</evidence>
<dbReference type="InParanoid" id="A0A0D2A5S7"/>
<feature type="domain" description="Ribosome recycling factor" evidence="5">
    <location>
        <begin position="107"/>
        <end position="275"/>
    </location>
</feature>
<dbReference type="GO" id="GO:0043023">
    <property type="term" value="F:ribosomal large subunit binding"/>
    <property type="evidence" value="ECO:0007669"/>
    <property type="project" value="TreeGrafter"/>
</dbReference>
<dbReference type="AlphaFoldDB" id="A0A0D2A5S7"/>
<feature type="compositionally biased region" description="Basic and acidic residues" evidence="4">
    <location>
        <begin position="66"/>
        <end position="80"/>
    </location>
</feature>
<gene>
    <name evidence="6" type="ORF">PV09_06568</name>
</gene>